<keyword evidence="2" id="KW-1185">Reference proteome</keyword>
<dbReference type="Proteomes" id="UP000540423">
    <property type="component" value="Unassembled WGS sequence"/>
</dbReference>
<dbReference type="AlphaFoldDB" id="A0A7X0HN16"/>
<organism evidence="1 2">
    <name type="scientific">Streptomyces candidus</name>
    <dbReference type="NCBI Taxonomy" id="67283"/>
    <lineage>
        <taxon>Bacteria</taxon>
        <taxon>Bacillati</taxon>
        <taxon>Actinomycetota</taxon>
        <taxon>Actinomycetes</taxon>
        <taxon>Kitasatosporales</taxon>
        <taxon>Streptomycetaceae</taxon>
        <taxon>Streptomyces</taxon>
    </lineage>
</organism>
<sequence>MLCKCGTAVHKGEAQRLHANKWHSENAPAVWREVTRAEHAAAGWGDEGFPAYITC</sequence>
<dbReference type="RefSeq" id="WP_185035904.1">
    <property type="nucleotide sequence ID" value="NZ_JACHEM010000021.1"/>
</dbReference>
<accession>A0A7X0HN16</accession>
<proteinExistence type="predicted"/>
<protein>
    <submittedName>
        <fullName evidence="1">Uncharacterized protein</fullName>
    </submittedName>
</protein>
<evidence type="ECO:0000313" key="2">
    <source>
        <dbReference type="Proteomes" id="UP000540423"/>
    </source>
</evidence>
<dbReference type="EMBL" id="JACHEM010000021">
    <property type="protein sequence ID" value="MBB6439372.1"/>
    <property type="molecule type" value="Genomic_DNA"/>
</dbReference>
<comment type="caution">
    <text evidence="1">The sequence shown here is derived from an EMBL/GenBank/DDBJ whole genome shotgun (WGS) entry which is preliminary data.</text>
</comment>
<evidence type="ECO:0000313" key="1">
    <source>
        <dbReference type="EMBL" id="MBB6439372.1"/>
    </source>
</evidence>
<gene>
    <name evidence="1" type="ORF">HNQ79_005884</name>
</gene>
<name>A0A7X0HN16_9ACTN</name>
<reference evidence="1 2" key="1">
    <citation type="submission" date="2020-08" db="EMBL/GenBank/DDBJ databases">
        <title>Genomic Encyclopedia of Type Strains, Phase IV (KMG-IV): sequencing the most valuable type-strain genomes for metagenomic binning, comparative biology and taxonomic classification.</title>
        <authorList>
            <person name="Goeker M."/>
        </authorList>
    </citation>
    <scope>NUCLEOTIDE SEQUENCE [LARGE SCALE GENOMIC DNA]</scope>
    <source>
        <strain evidence="1 2">DSM 40141</strain>
    </source>
</reference>